<dbReference type="PANTHER" id="PTHR21503:SF8">
    <property type="entry name" value="F-BOX ASSOCIATED DOMAIN-CONTAINING PROTEIN-RELATED"/>
    <property type="match status" value="1"/>
</dbReference>
<name>A0A1I7U6G2_9PELO</name>
<evidence type="ECO:0000259" key="1">
    <source>
        <dbReference type="Pfam" id="PF07735"/>
    </source>
</evidence>
<accession>A0A1I7U6G2</accession>
<proteinExistence type="predicted"/>
<dbReference type="WBParaSite" id="Csp11.Scaffold629.g15339.t1">
    <property type="protein sequence ID" value="Csp11.Scaffold629.g15339.t1"/>
    <property type="gene ID" value="Csp11.Scaffold629.g15339"/>
</dbReference>
<dbReference type="InterPro" id="IPR012885">
    <property type="entry name" value="F-box_Sdz-33"/>
</dbReference>
<feature type="domain" description="Sdz-33 F-box" evidence="1">
    <location>
        <begin position="214"/>
        <end position="267"/>
    </location>
</feature>
<evidence type="ECO:0000313" key="3">
    <source>
        <dbReference type="WBParaSite" id="Csp11.Scaffold629.g15339.t1"/>
    </source>
</evidence>
<dbReference type="AlphaFoldDB" id="A0A1I7U6G2"/>
<dbReference type="PANTHER" id="PTHR21503">
    <property type="entry name" value="F-BOX-CONTAINING HYPOTHETICAL PROTEIN C.ELEGANS"/>
    <property type="match status" value="1"/>
</dbReference>
<organism evidence="2 3">
    <name type="scientific">Caenorhabditis tropicalis</name>
    <dbReference type="NCBI Taxonomy" id="1561998"/>
    <lineage>
        <taxon>Eukaryota</taxon>
        <taxon>Metazoa</taxon>
        <taxon>Ecdysozoa</taxon>
        <taxon>Nematoda</taxon>
        <taxon>Chromadorea</taxon>
        <taxon>Rhabditida</taxon>
        <taxon>Rhabditina</taxon>
        <taxon>Rhabditomorpha</taxon>
        <taxon>Rhabditoidea</taxon>
        <taxon>Rhabditidae</taxon>
        <taxon>Peloderinae</taxon>
        <taxon>Caenorhabditis</taxon>
    </lineage>
</organism>
<keyword evidence="2" id="KW-1185">Reference proteome</keyword>
<protein>
    <submittedName>
        <fullName evidence="3">FBA_2 domain-containing protein</fullName>
    </submittedName>
</protein>
<sequence>MIRIKCRTVLIVRMYTATHNCECGPKTDGRGRIAISLCSSKTNSIVKSVRREKRKISLDVRNNQFVTVFVDGSTEKLLVGQVPEPAADWPMCKRVTINGQTTRIAFSKEQCVTVWADVEMGTMEMIKYLDALLGAKVKVMEITDDSGGRIMKWLQRRQGQLSKVVVFNQKDTIFEVEALQNIIRDCEAKHICLDVDTRERPFQIQNSNGKCKLFQCRDDTVVSVESLMQIEAPEIYINARRFTSAEINQFIKHWMNGGNAHLKALCIRHSISDEHDMISGISVRWTPGNKDFESVTTQWSVTLNGGFEVQRNDGTIAFFNNSQNFFCFALEKVLHY</sequence>
<dbReference type="Pfam" id="PF07735">
    <property type="entry name" value="FBA_2"/>
    <property type="match status" value="1"/>
</dbReference>
<dbReference type="Proteomes" id="UP000095282">
    <property type="component" value="Unplaced"/>
</dbReference>
<evidence type="ECO:0000313" key="2">
    <source>
        <dbReference type="Proteomes" id="UP000095282"/>
    </source>
</evidence>
<reference evidence="3" key="1">
    <citation type="submission" date="2016-11" db="UniProtKB">
        <authorList>
            <consortium name="WormBaseParasite"/>
        </authorList>
    </citation>
    <scope>IDENTIFICATION</scope>
</reference>